<dbReference type="Pfam" id="PF01965">
    <property type="entry name" value="DJ-1_PfpI"/>
    <property type="match status" value="1"/>
</dbReference>
<dbReference type="Proteomes" id="UP000760480">
    <property type="component" value="Unassembled WGS sequence"/>
</dbReference>
<dbReference type="EMBL" id="SPMZ01000004">
    <property type="protein sequence ID" value="NMQ17944.1"/>
    <property type="molecule type" value="Genomic_DNA"/>
</dbReference>
<dbReference type="InterPro" id="IPR029062">
    <property type="entry name" value="Class_I_gatase-like"/>
</dbReference>
<reference evidence="2 3" key="1">
    <citation type="submission" date="2019-03" db="EMBL/GenBank/DDBJ databases">
        <title>Metabolic reconstructions from genomes of highly enriched 'Candidatus Accumulibacter' and 'Candidatus Competibacter' bioreactor populations.</title>
        <authorList>
            <person name="Annavajhala M.K."/>
            <person name="Welles L."/>
            <person name="Abbas B."/>
            <person name="Sorokin D."/>
            <person name="Park H."/>
            <person name="Van Loosdrecht M."/>
            <person name="Chandran K."/>
        </authorList>
    </citation>
    <scope>NUCLEOTIDE SEQUENCE [LARGE SCALE GENOMIC DNA]</scope>
    <source>
        <strain evidence="2 3">SBR_G</strain>
    </source>
</reference>
<dbReference type="SUPFAM" id="SSF52317">
    <property type="entry name" value="Class I glutamine amidotransferase-like"/>
    <property type="match status" value="1"/>
</dbReference>
<evidence type="ECO:0000313" key="3">
    <source>
        <dbReference type="Proteomes" id="UP000760480"/>
    </source>
</evidence>
<accession>A0ABX1THB3</accession>
<dbReference type="InterPro" id="IPR002818">
    <property type="entry name" value="DJ-1/PfpI"/>
</dbReference>
<evidence type="ECO:0000259" key="1">
    <source>
        <dbReference type="Pfam" id="PF01965"/>
    </source>
</evidence>
<organism evidence="2 3">
    <name type="scientific">Candidatus Competibacter phosphatis</name>
    <dbReference type="NCBI Taxonomy" id="221280"/>
    <lineage>
        <taxon>Bacteria</taxon>
        <taxon>Pseudomonadati</taxon>
        <taxon>Pseudomonadota</taxon>
        <taxon>Gammaproteobacteria</taxon>
        <taxon>Candidatus Competibacteraceae</taxon>
        <taxon>Candidatus Competibacter</taxon>
    </lineage>
</organism>
<evidence type="ECO:0000313" key="2">
    <source>
        <dbReference type="EMBL" id="NMQ17944.1"/>
    </source>
</evidence>
<comment type="caution">
    <text evidence="2">The sequence shown here is derived from an EMBL/GenBank/DDBJ whole genome shotgun (WGS) entry which is preliminary data.</text>
</comment>
<gene>
    <name evidence="2" type="ORF">E4P82_01240</name>
</gene>
<dbReference type="Gene3D" id="3.40.50.880">
    <property type="match status" value="1"/>
</dbReference>
<name>A0ABX1THB3_9GAMM</name>
<sequence length="210" mass="23192">MAKDPVRGILGEPVKGKIGVLIEDHFDQTEFRKFNTFFPERGYQVVYLSHLWGNPELTFGSNPDEGYVEEHVIVGTELNDVQPADFKGIILIGAYATDRLRYETNPRKGQPNMSPAVVFLRKAVATPNLKIGTICHSLWLFCADSSLLKGRKVTCAHNIICDVANAGGDVIFDGDQTADLVIDGNLISGKHPAVTDRFMETFLIEIEKAA</sequence>
<dbReference type="PANTHER" id="PTHR43068:SF1">
    <property type="entry name" value="SLR1854 PROTEIN"/>
    <property type="match status" value="1"/>
</dbReference>
<dbReference type="PANTHER" id="PTHR43068">
    <property type="entry name" value="SLR1854 PROTEIN"/>
    <property type="match status" value="1"/>
</dbReference>
<keyword evidence="3" id="KW-1185">Reference proteome</keyword>
<proteinExistence type="predicted"/>
<dbReference type="RefSeq" id="WP_169247200.1">
    <property type="nucleotide sequence ID" value="NZ_SPMZ01000004.1"/>
</dbReference>
<protein>
    <submittedName>
        <fullName evidence="2">Thiamine biosynthesis protein ThiJ</fullName>
    </submittedName>
</protein>
<feature type="domain" description="DJ-1/PfpI" evidence="1">
    <location>
        <begin position="17"/>
        <end position="203"/>
    </location>
</feature>